<protein>
    <submittedName>
        <fullName evidence="3">Arylamine N-acetyltransferase 2</fullName>
    </submittedName>
</protein>
<dbReference type="PRINTS" id="PR01543">
    <property type="entry name" value="ANATRNSFRASE"/>
</dbReference>
<evidence type="ECO:0000256" key="1">
    <source>
        <dbReference type="ARBA" id="ARBA00006547"/>
    </source>
</evidence>
<dbReference type="Pfam" id="PF00797">
    <property type="entry name" value="Acetyltransf_2"/>
    <property type="match status" value="1"/>
</dbReference>
<dbReference type="PANTHER" id="PTHR11786">
    <property type="entry name" value="N-HYDROXYARYLAMINE O-ACETYLTRANSFERASE"/>
    <property type="match status" value="1"/>
</dbReference>
<dbReference type="InterPro" id="IPR038765">
    <property type="entry name" value="Papain-like_cys_pep_sf"/>
</dbReference>
<accession>A0A6A6RAH3</accession>
<dbReference type="GO" id="GO:0016407">
    <property type="term" value="F:acetyltransferase activity"/>
    <property type="evidence" value="ECO:0007669"/>
    <property type="project" value="InterPro"/>
</dbReference>
<dbReference type="PANTHER" id="PTHR11786:SF0">
    <property type="entry name" value="ARYLAMINE N-ACETYLTRANSFERASE 4-RELATED"/>
    <property type="match status" value="1"/>
</dbReference>
<comment type="similarity">
    <text evidence="1 2">Belongs to the arylamine N-acetyltransferase family.</text>
</comment>
<keyword evidence="2" id="KW-0012">Acyltransferase</keyword>
<keyword evidence="2 3" id="KW-0808">Transferase</keyword>
<dbReference type="InterPro" id="IPR053710">
    <property type="entry name" value="Arylamine_NAT_domain_sf"/>
</dbReference>
<evidence type="ECO:0000313" key="4">
    <source>
        <dbReference type="Proteomes" id="UP000799750"/>
    </source>
</evidence>
<evidence type="ECO:0000313" key="3">
    <source>
        <dbReference type="EMBL" id="KAF2500487.1"/>
    </source>
</evidence>
<name>A0A6A6RAH3_9PEZI</name>
<evidence type="ECO:0000256" key="2">
    <source>
        <dbReference type="RuleBase" id="RU003452"/>
    </source>
</evidence>
<dbReference type="SUPFAM" id="SSF54001">
    <property type="entry name" value="Cysteine proteinases"/>
    <property type="match status" value="1"/>
</dbReference>
<dbReference type="EMBL" id="MU004183">
    <property type="protein sequence ID" value="KAF2500487.1"/>
    <property type="molecule type" value="Genomic_DNA"/>
</dbReference>
<proteinExistence type="inferred from homology"/>
<gene>
    <name evidence="3" type="ORF">BU16DRAFT_547304</name>
</gene>
<dbReference type="OrthoDB" id="10260017at2759"/>
<dbReference type="Gene3D" id="3.30.2140.20">
    <property type="match status" value="1"/>
</dbReference>
<dbReference type="Proteomes" id="UP000799750">
    <property type="component" value="Unassembled WGS sequence"/>
</dbReference>
<keyword evidence="4" id="KW-1185">Reference proteome</keyword>
<dbReference type="InterPro" id="IPR001447">
    <property type="entry name" value="Arylamine_N-AcTrfase"/>
</dbReference>
<sequence>MAPSAYSADQITQYLDYIGLPSHYHPSSPSRLPLDFDFLTTLHAHQIATIPYENLSLHYSATKEISIDPQVTFKKIVSDKRGRGGYCMEAAIFFNHILRALGFDAYTAGVRIRYRENGVPTGDYIGWTHIVNIVTLPDSTKYVSDVAFGGDGPTKPMPLLPDIVTPNIGTQELRFVHESLTQQTHDSAATKYWIYQYRNAPTAPWNSFYAFTELEFLHGDFEVMNHFTSTSKKSFQTYTALVVKFLMAREDDEEMRAESRAEGKGKGGVYGKVMLVGGDVKVNTDGKTRVVKRCETEAERVEALKDWFGMTFTEEEKEGIRGHVTELK</sequence>
<reference evidence="3" key="1">
    <citation type="journal article" date="2020" name="Stud. Mycol.">
        <title>101 Dothideomycetes genomes: a test case for predicting lifestyles and emergence of pathogens.</title>
        <authorList>
            <person name="Haridas S."/>
            <person name="Albert R."/>
            <person name="Binder M."/>
            <person name="Bloem J."/>
            <person name="Labutti K."/>
            <person name="Salamov A."/>
            <person name="Andreopoulos B."/>
            <person name="Baker S."/>
            <person name="Barry K."/>
            <person name="Bills G."/>
            <person name="Bluhm B."/>
            <person name="Cannon C."/>
            <person name="Castanera R."/>
            <person name="Culley D."/>
            <person name="Daum C."/>
            <person name="Ezra D."/>
            <person name="Gonzalez J."/>
            <person name="Henrissat B."/>
            <person name="Kuo A."/>
            <person name="Liang C."/>
            <person name="Lipzen A."/>
            <person name="Lutzoni F."/>
            <person name="Magnuson J."/>
            <person name="Mondo S."/>
            <person name="Nolan M."/>
            <person name="Ohm R."/>
            <person name="Pangilinan J."/>
            <person name="Park H.-J."/>
            <person name="Ramirez L."/>
            <person name="Alfaro M."/>
            <person name="Sun H."/>
            <person name="Tritt A."/>
            <person name="Yoshinaga Y."/>
            <person name="Zwiers L.-H."/>
            <person name="Turgeon B."/>
            <person name="Goodwin S."/>
            <person name="Spatafora J."/>
            <person name="Crous P."/>
            <person name="Grigoriev I."/>
        </authorList>
    </citation>
    <scope>NUCLEOTIDE SEQUENCE</scope>
    <source>
        <strain evidence="3">CBS 269.34</strain>
    </source>
</reference>
<dbReference type="AlphaFoldDB" id="A0A6A6RAH3"/>
<organism evidence="3 4">
    <name type="scientific">Lophium mytilinum</name>
    <dbReference type="NCBI Taxonomy" id="390894"/>
    <lineage>
        <taxon>Eukaryota</taxon>
        <taxon>Fungi</taxon>
        <taxon>Dikarya</taxon>
        <taxon>Ascomycota</taxon>
        <taxon>Pezizomycotina</taxon>
        <taxon>Dothideomycetes</taxon>
        <taxon>Pleosporomycetidae</taxon>
        <taxon>Mytilinidiales</taxon>
        <taxon>Mytilinidiaceae</taxon>
        <taxon>Lophium</taxon>
    </lineage>
</organism>